<evidence type="ECO:0000313" key="3">
    <source>
        <dbReference type="Proteomes" id="UP000316123"/>
    </source>
</evidence>
<dbReference type="AlphaFoldDB" id="A0A9X9BU34"/>
<sequence length="156" mass="17275">MSRDARAVAQQILNECREVGDPAVTPMQLLKLVYIAHGYMLAKHGVPLISEPVQAWQYGPVVRSVYQAVRDFRSSPVTHVPSAPVENFDPSERAVMREVASIYGRADGVTLSAATHKPGTPWSVTWSNQGQNAVISNDMIEGFYRWILAQPTHSML</sequence>
<dbReference type="Pfam" id="PF13274">
    <property type="entry name" value="SocA_Panacea"/>
    <property type="match status" value="1"/>
</dbReference>
<proteinExistence type="predicted"/>
<dbReference type="InterPro" id="IPR025272">
    <property type="entry name" value="SocA_Panacea"/>
</dbReference>
<comment type="caution">
    <text evidence="2">The sequence shown here is derived from an EMBL/GenBank/DDBJ whole genome shotgun (WGS) entry which is preliminary data.</text>
</comment>
<feature type="domain" description="Antitoxin SocA-like Panacea" evidence="1">
    <location>
        <begin position="29"/>
        <end position="122"/>
    </location>
</feature>
<evidence type="ECO:0000313" key="2">
    <source>
        <dbReference type="EMBL" id="TWR59750.1"/>
    </source>
</evidence>
<dbReference type="OrthoDB" id="9799173at2"/>
<gene>
    <name evidence="2" type="ORF">FIV41_13425</name>
</gene>
<accession>A0A9X9BU34</accession>
<organism evidence="2 3">
    <name type="scientific">Pseudomonas marginalis</name>
    <name type="common">Pseudomonas panacis</name>
    <dbReference type="NCBI Taxonomy" id="298"/>
    <lineage>
        <taxon>Bacteria</taxon>
        <taxon>Pseudomonadati</taxon>
        <taxon>Pseudomonadota</taxon>
        <taxon>Gammaproteobacteria</taxon>
        <taxon>Pseudomonadales</taxon>
        <taxon>Pseudomonadaceae</taxon>
        <taxon>Pseudomonas</taxon>
    </lineage>
</organism>
<protein>
    <submittedName>
        <fullName evidence="2">DUF4065 domain-containing protein</fullName>
    </submittedName>
</protein>
<dbReference type="RefSeq" id="WP_074847685.1">
    <property type="nucleotide sequence ID" value="NZ_FNSU01000003.1"/>
</dbReference>
<name>A0A9X9BU34_PSEMA</name>
<dbReference type="Proteomes" id="UP000316123">
    <property type="component" value="Unassembled WGS sequence"/>
</dbReference>
<reference evidence="2 3" key="1">
    <citation type="submission" date="2019-06" db="EMBL/GenBank/DDBJ databases">
        <title>Pseudomonas bimorpha sp. nov. isolated from bovine raw milk and skim milk concentrate.</title>
        <authorList>
            <person name="Hofmann K."/>
            <person name="Huptas C."/>
            <person name="Doll E."/>
            <person name="Scherer S."/>
            <person name="Wenning M."/>
        </authorList>
    </citation>
    <scope>NUCLEOTIDE SEQUENCE [LARGE SCALE GENOMIC DNA]</scope>
    <source>
        <strain evidence="2 3">DSM 13124</strain>
    </source>
</reference>
<evidence type="ECO:0000259" key="1">
    <source>
        <dbReference type="Pfam" id="PF13274"/>
    </source>
</evidence>
<dbReference type="EMBL" id="VFEQ01000007">
    <property type="protein sequence ID" value="TWR59750.1"/>
    <property type="molecule type" value="Genomic_DNA"/>
</dbReference>